<sequence length="121" mass="13412">MREWRTMGKQTNKIPSKVWTIPSALSHLQVVSQTQQVNYSELGIGHLVEPAPTAAQTIRPETVPTTDNILSTTMSINQGQLAPLRVTVRIKQTKDAVRNPIRELAPALKIETVNYPTVITS</sequence>
<dbReference type="AlphaFoldDB" id="A0A8D8R4F4"/>
<dbReference type="EMBL" id="HBUF01440286">
    <property type="protein sequence ID" value="CAG6742901.1"/>
    <property type="molecule type" value="Transcribed_RNA"/>
</dbReference>
<proteinExistence type="predicted"/>
<accession>A0A8D8R4F4</accession>
<evidence type="ECO:0000313" key="1">
    <source>
        <dbReference type="EMBL" id="CAG6642464.1"/>
    </source>
</evidence>
<protein>
    <submittedName>
        <fullName evidence="1">Uncharacterized protein</fullName>
    </submittedName>
</protein>
<reference evidence="1" key="1">
    <citation type="submission" date="2021-05" db="EMBL/GenBank/DDBJ databases">
        <authorList>
            <person name="Alioto T."/>
            <person name="Alioto T."/>
            <person name="Gomez Garrido J."/>
        </authorList>
    </citation>
    <scope>NUCLEOTIDE SEQUENCE</scope>
</reference>
<organism evidence="1">
    <name type="scientific">Cacopsylla melanoneura</name>
    <dbReference type="NCBI Taxonomy" id="428564"/>
    <lineage>
        <taxon>Eukaryota</taxon>
        <taxon>Metazoa</taxon>
        <taxon>Ecdysozoa</taxon>
        <taxon>Arthropoda</taxon>
        <taxon>Hexapoda</taxon>
        <taxon>Insecta</taxon>
        <taxon>Pterygota</taxon>
        <taxon>Neoptera</taxon>
        <taxon>Paraneoptera</taxon>
        <taxon>Hemiptera</taxon>
        <taxon>Sternorrhyncha</taxon>
        <taxon>Psylloidea</taxon>
        <taxon>Psyllidae</taxon>
        <taxon>Psyllinae</taxon>
        <taxon>Cacopsylla</taxon>
    </lineage>
</organism>
<name>A0A8D8R4F4_9HEMI</name>
<dbReference type="EMBL" id="HBUF01122588">
    <property type="protein sequence ID" value="CAG6642464.1"/>
    <property type="molecule type" value="Transcribed_RNA"/>
</dbReference>
<dbReference type="EMBL" id="HBUF01629625">
    <property type="protein sequence ID" value="CAG6782879.1"/>
    <property type="molecule type" value="Transcribed_RNA"/>
</dbReference>